<evidence type="ECO:0000256" key="2">
    <source>
        <dbReference type="ARBA" id="ARBA00010992"/>
    </source>
</evidence>
<feature type="transmembrane region" description="Helical" evidence="7">
    <location>
        <begin position="54"/>
        <end position="72"/>
    </location>
</feature>
<evidence type="ECO:0000256" key="5">
    <source>
        <dbReference type="ARBA" id="ARBA00022989"/>
    </source>
</evidence>
<keyword evidence="3" id="KW-0762">Sugar transport</keyword>
<keyword evidence="4 7" id="KW-0812">Transmembrane</keyword>
<proteinExistence type="inferred from homology"/>
<evidence type="ECO:0000313" key="8">
    <source>
        <dbReference type="EMBL" id="TXG59646.1"/>
    </source>
</evidence>
<dbReference type="Pfam" id="PF00083">
    <property type="entry name" value="Sugar_tr"/>
    <property type="match status" value="1"/>
</dbReference>
<dbReference type="InterPro" id="IPR050549">
    <property type="entry name" value="MFS_Trehalose_Transporter"/>
</dbReference>
<evidence type="ECO:0000256" key="4">
    <source>
        <dbReference type="ARBA" id="ARBA00022692"/>
    </source>
</evidence>
<gene>
    <name evidence="8" type="ORF">EZV62_014219</name>
</gene>
<keyword evidence="3" id="KW-0813">Transport</keyword>
<accession>A0A5C7HTL4</accession>
<reference evidence="9" key="1">
    <citation type="journal article" date="2019" name="Gigascience">
        <title>De novo genome assembly of the endangered Acer yangbiense, a plant species with extremely small populations endemic to Yunnan Province, China.</title>
        <authorList>
            <person name="Yang J."/>
            <person name="Wariss H.M."/>
            <person name="Tao L."/>
            <person name="Zhang R."/>
            <person name="Yun Q."/>
            <person name="Hollingsworth P."/>
            <person name="Dao Z."/>
            <person name="Luo G."/>
            <person name="Guo H."/>
            <person name="Ma Y."/>
            <person name="Sun W."/>
        </authorList>
    </citation>
    <scope>NUCLEOTIDE SEQUENCE [LARGE SCALE GENOMIC DNA]</scope>
    <source>
        <strain evidence="9">cv. Malutang</strain>
    </source>
</reference>
<feature type="transmembrane region" description="Helical" evidence="7">
    <location>
        <begin position="12"/>
        <end position="34"/>
    </location>
</feature>
<dbReference type="GO" id="GO:0016020">
    <property type="term" value="C:membrane"/>
    <property type="evidence" value="ECO:0007669"/>
    <property type="project" value="UniProtKB-SubCell"/>
</dbReference>
<dbReference type="PANTHER" id="PTHR48021:SF1">
    <property type="entry name" value="GH07001P-RELATED"/>
    <property type="match status" value="1"/>
</dbReference>
<evidence type="ECO:0000256" key="1">
    <source>
        <dbReference type="ARBA" id="ARBA00004370"/>
    </source>
</evidence>
<dbReference type="AlphaFoldDB" id="A0A5C7HTL4"/>
<dbReference type="InterPro" id="IPR005828">
    <property type="entry name" value="MFS_sugar_transport-like"/>
</dbReference>
<evidence type="ECO:0008006" key="10">
    <source>
        <dbReference type="Google" id="ProtNLM"/>
    </source>
</evidence>
<evidence type="ECO:0000256" key="7">
    <source>
        <dbReference type="SAM" id="Phobius"/>
    </source>
</evidence>
<dbReference type="Gene3D" id="1.20.1250.20">
    <property type="entry name" value="MFS general substrate transporter like domains"/>
    <property type="match status" value="1"/>
</dbReference>
<dbReference type="EMBL" id="VAHF01000006">
    <property type="protein sequence ID" value="TXG59646.1"/>
    <property type="molecule type" value="Genomic_DNA"/>
</dbReference>
<evidence type="ECO:0000256" key="6">
    <source>
        <dbReference type="ARBA" id="ARBA00023136"/>
    </source>
</evidence>
<organism evidence="8 9">
    <name type="scientific">Acer yangbiense</name>
    <dbReference type="NCBI Taxonomy" id="1000413"/>
    <lineage>
        <taxon>Eukaryota</taxon>
        <taxon>Viridiplantae</taxon>
        <taxon>Streptophyta</taxon>
        <taxon>Embryophyta</taxon>
        <taxon>Tracheophyta</taxon>
        <taxon>Spermatophyta</taxon>
        <taxon>Magnoliopsida</taxon>
        <taxon>eudicotyledons</taxon>
        <taxon>Gunneridae</taxon>
        <taxon>Pentapetalae</taxon>
        <taxon>rosids</taxon>
        <taxon>malvids</taxon>
        <taxon>Sapindales</taxon>
        <taxon>Sapindaceae</taxon>
        <taxon>Hippocastanoideae</taxon>
        <taxon>Acereae</taxon>
        <taxon>Acer</taxon>
    </lineage>
</organism>
<dbReference type="PANTHER" id="PTHR48021">
    <property type="match status" value="1"/>
</dbReference>
<dbReference type="InterPro" id="IPR036259">
    <property type="entry name" value="MFS_trans_sf"/>
</dbReference>
<comment type="caution">
    <text evidence="8">The sequence shown here is derived from an EMBL/GenBank/DDBJ whole genome shotgun (WGS) entry which is preliminary data.</text>
</comment>
<name>A0A5C7HTL4_9ROSI</name>
<evidence type="ECO:0000256" key="3">
    <source>
        <dbReference type="ARBA" id="ARBA00022597"/>
    </source>
</evidence>
<comment type="subcellular location">
    <subcellularLocation>
        <location evidence="1">Membrane</location>
    </subcellularLocation>
</comment>
<keyword evidence="5 7" id="KW-1133">Transmembrane helix</keyword>
<keyword evidence="9" id="KW-1185">Reference proteome</keyword>
<comment type="similarity">
    <text evidence="2">Belongs to the major facilitator superfamily. Sugar transporter (TC 2.A.1.1) family.</text>
</comment>
<dbReference type="OrthoDB" id="1711500at2759"/>
<evidence type="ECO:0000313" key="9">
    <source>
        <dbReference type="Proteomes" id="UP000323000"/>
    </source>
</evidence>
<keyword evidence="6 7" id="KW-0472">Membrane</keyword>
<sequence>MNSRIHKFQILPVNIKCLAGSIATLLNWLTSWVVTMTANCYEQKIKRKEETGTFTIYTMTSALIIAFVALWVPETRGRSLEEIQNSFR</sequence>
<dbReference type="Proteomes" id="UP000323000">
    <property type="component" value="Chromosome 6"/>
</dbReference>
<protein>
    <recommendedName>
        <fullName evidence="10">Major facilitator superfamily (MFS) profile domain-containing protein</fullName>
    </recommendedName>
</protein>
<dbReference type="GO" id="GO:0022857">
    <property type="term" value="F:transmembrane transporter activity"/>
    <property type="evidence" value="ECO:0007669"/>
    <property type="project" value="InterPro"/>
</dbReference>